<protein>
    <submittedName>
        <fullName evidence="1">Uncharacterized protein</fullName>
    </submittedName>
</protein>
<name>A0A7C3E9A6_9SPIR</name>
<comment type="caution">
    <text evidence="1">The sequence shown here is derived from an EMBL/GenBank/DDBJ whole genome shotgun (WGS) entry which is preliminary data.</text>
</comment>
<gene>
    <name evidence="1" type="ORF">ENS59_06130</name>
</gene>
<accession>A0A7C3E9A6</accession>
<dbReference type="AlphaFoldDB" id="A0A7C3E9A6"/>
<reference evidence="1" key="1">
    <citation type="journal article" date="2020" name="mSystems">
        <title>Genome- and Community-Level Interaction Insights into Carbon Utilization and Element Cycling Functions of Hydrothermarchaeota in Hydrothermal Sediment.</title>
        <authorList>
            <person name="Zhou Z."/>
            <person name="Liu Y."/>
            <person name="Xu W."/>
            <person name="Pan J."/>
            <person name="Luo Z.H."/>
            <person name="Li M."/>
        </authorList>
    </citation>
    <scope>NUCLEOTIDE SEQUENCE [LARGE SCALE GENOMIC DNA]</scope>
    <source>
        <strain evidence="1">SpSt-503</strain>
    </source>
</reference>
<evidence type="ECO:0000313" key="1">
    <source>
        <dbReference type="EMBL" id="HFH29076.1"/>
    </source>
</evidence>
<sequence>MTQKKDTILSREIGKLGGFGARLVAGLLPKNIFELTIETHSPPETALEKAFTILSTEGKVIEDRRIDPNKPAVCAIVGSGLGNLNPALVEVYVVSTKENITKLVIIGTAKEGLIKQYAGEKAARRIADLLTQVLP</sequence>
<dbReference type="EMBL" id="DSVL01000193">
    <property type="protein sequence ID" value="HFH29076.1"/>
    <property type="molecule type" value="Genomic_DNA"/>
</dbReference>
<organism evidence="1">
    <name type="scientific">Gracilinema caldarium</name>
    <dbReference type="NCBI Taxonomy" id="215591"/>
    <lineage>
        <taxon>Bacteria</taxon>
        <taxon>Pseudomonadati</taxon>
        <taxon>Spirochaetota</taxon>
        <taxon>Spirochaetia</taxon>
        <taxon>Spirochaetales</taxon>
        <taxon>Breznakiellaceae</taxon>
        <taxon>Gracilinema</taxon>
    </lineage>
</organism>
<proteinExistence type="predicted"/>